<dbReference type="GO" id="GO:0003723">
    <property type="term" value="F:RNA binding"/>
    <property type="evidence" value="ECO:0007669"/>
    <property type="project" value="UniProtKB-KW"/>
</dbReference>
<dbReference type="GO" id="GO:0004535">
    <property type="term" value="F:poly(A)-specific ribonuclease activity"/>
    <property type="evidence" value="ECO:0007669"/>
    <property type="project" value="UniProtKB-EC"/>
</dbReference>
<accession>A0AAF0EUY6</accession>
<comment type="subcellular location">
    <subcellularLocation>
        <location evidence="3">Cytoplasm</location>
    </subcellularLocation>
    <subcellularLocation>
        <location evidence="2">Nucleus</location>
    </subcellularLocation>
</comment>
<keyword evidence="6" id="KW-0963">Cytoplasm</keyword>
<dbReference type="EMBL" id="CP119879">
    <property type="protein sequence ID" value="WFD35525.1"/>
    <property type="molecule type" value="Genomic_DNA"/>
</dbReference>
<organism evidence="15 16">
    <name type="scientific">Malassezia cuniculi</name>
    <dbReference type="NCBI Taxonomy" id="948313"/>
    <lineage>
        <taxon>Eukaryota</taxon>
        <taxon>Fungi</taxon>
        <taxon>Dikarya</taxon>
        <taxon>Basidiomycota</taxon>
        <taxon>Ustilaginomycotina</taxon>
        <taxon>Malasseziomycetes</taxon>
        <taxon>Malasseziales</taxon>
        <taxon>Malasseziaceae</taxon>
        <taxon>Malassezia</taxon>
    </lineage>
</organism>
<dbReference type="AlphaFoldDB" id="A0AAF0EUY6"/>
<comment type="similarity">
    <text evidence="4">Belongs to the CAF1 family.</text>
</comment>
<evidence type="ECO:0000256" key="10">
    <source>
        <dbReference type="ARBA" id="ARBA00022839"/>
    </source>
</evidence>
<dbReference type="Gene3D" id="3.30.420.10">
    <property type="entry name" value="Ribonuclease H-like superfamily/Ribonuclease H"/>
    <property type="match status" value="1"/>
</dbReference>
<evidence type="ECO:0000256" key="5">
    <source>
        <dbReference type="ARBA" id="ARBA00012161"/>
    </source>
</evidence>
<evidence type="ECO:0000256" key="3">
    <source>
        <dbReference type="ARBA" id="ARBA00004496"/>
    </source>
</evidence>
<dbReference type="InterPro" id="IPR039637">
    <property type="entry name" value="CNOT7/CNOT8/Pop2"/>
</dbReference>
<dbReference type="EC" id="3.1.13.4" evidence="5"/>
<keyword evidence="10" id="KW-0269">Exonuclease</keyword>
<evidence type="ECO:0000256" key="6">
    <source>
        <dbReference type="ARBA" id="ARBA00022490"/>
    </source>
</evidence>
<keyword evidence="13" id="KW-0804">Transcription</keyword>
<sequence>MMGGRIRDVWADNLELEMAHLRKKLEKYPFVAIDTEFPGIVARPIGVFRGSTDYHFQTLRCNVDMLHMIQLGLSVCDAEGNIPPDVCTWQFNLRFDVTRDMCAPDSLELLTTAGLDFERHMRLGIDHTVFGELIVSSGLVLLDNITWVSFHSGYDFGYLLKLVTGEPLPDVEDDFFERLHLWFPCIYDVKYIMRSCKSLKGGLQDVADDLQISRIGQQHQAGSDSLLTALIFFKMRDSMFDGVLEESKYLGYIYGFSNATSATRTQNGHLLYAPRANATPVPAHANADALASAHTHSPDDVGVGIE</sequence>
<keyword evidence="12" id="KW-0805">Transcription regulation</keyword>
<proteinExistence type="inferred from homology"/>
<evidence type="ECO:0000256" key="1">
    <source>
        <dbReference type="ARBA" id="ARBA00001663"/>
    </source>
</evidence>
<reference evidence="15" key="1">
    <citation type="submission" date="2023-03" db="EMBL/GenBank/DDBJ databases">
        <title>Mating type loci evolution in Malassezia.</title>
        <authorList>
            <person name="Coelho M.A."/>
        </authorList>
    </citation>
    <scope>NUCLEOTIDE SEQUENCE</scope>
    <source>
        <strain evidence="15">CBS 11721</strain>
    </source>
</reference>
<evidence type="ECO:0000256" key="11">
    <source>
        <dbReference type="ARBA" id="ARBA00022884"/>
    </source>
</evidence>
<protein>
    <recommendedName>
        <fullName evidence="5">poly(A)-specific ribonuclease</fullName>
        <ecNumber evidence="5">3.1.13.4</ecNumber>
    </recommendedName>
</protein>
<name>A0AAF0EUY6_9BASI</name>
<keyword evidence="8" id="KW-0479">Metal-binding</keyword>
<evidence type="ECO:0000256" key="14">
    <source>
        <dbReference type="ARBA" id="ARBA00023242"/>
    </source>
</evidence>
<dbReference type="SUPFAM" id="SSF53098">
    <property type="entry name" value="Ribonuclease H-like"/>
    <property type="match status" value="1"/>
</dbReference>
<evidence type="ECO:0000256" key="2">
    <source>
        <dbReference type="ARBA" id="ARBA00004123"/>
    </source>
</evidence>
<evidence type="ECO:0000256" key="12">
    <source>
        <dbReference type="ARBA" id="ARBA00023015"/>
    </source>
</evidence>
<dbReference type="InterPro" id="IPR012337">
    <property type="entry name" value="RNaseH-like_sf"/>
</dbReference>
<keyword evidence="9" id="KW-0378">Hydrolase</keyword>
<keyword evidence="7" id="KW-0540">Nuclease</keyword>
<gene>
    <name evidence="15" type="primary">POP2</name>
    <name evidence="15" type="ORF">MCUN1_002381</name>
</gene>
<dbReference type="Pfam" id="PF04857">
    <property type="entry name" value="CAF1"/>
    <property type="match status" value="2"/>
</dbReference>
<keyword evidence="14" id="KW-0539">Nucleus</keyword>
<evidence type="ECO:0000256" key="9">
    <source>
        <dbReference type="ARBA" id="ARBA00022801"/>
    </source>
</evidence>
<comment type="catalytic activity">
    <reaction evidence="1">
        <text>Exonucleolytic cleavage of poly(A) to 5'-AMP.</text>
        <dbReference type="EC" id="3.1.13.4"/>
    </reaction>
</comment>
<evidence type="ECO:0000313" key="16">
    <source>
        <dbReference type="Proteomes" id="UP001219933"/>
    </source>
</evidence>
<dbReference type="InterPro" id="IPR036397">
    <property type="entry name" value="RNaseH_sf"/>
</dbReference>
<keyword evidence="16" id="KW-1185">Reference proteome</keyword>
<dbReference type="GO" id="GO:0005634">
    <property type="term" value="C:nucleus"/>
    <property type="evidence" value="ECO:0007669"/>
    <property type="project" value="UniProtKB-SubCell"/>
</dbReference>
<dbReference type="GO" id="GO:0030014">
    <property type="term" value="C:CCR4-NOT complex"/>
    <property type="evidence" value="ECO:0007669"/>
    <property type="project" value="InterPro"/>
</dbReference>
<evidence type="ECO:0000256" key="13">
    <source>
        <dbReference type="ARBA" id="ARBA00023163"/>
    </source>
</evidence>
<dbReference type="GO" id="GO:0005737">
    <property type="term" value="C:cytoplasm"/>
    <property type="evidence" value="ECO:0007669"/>
    <property type="project" value="UniProtKB-SubCell"/>
</dbReference>
<dbReference type="Proteomes" id="UP001219933">
    <property type="component" value="Chromosome 3"/>
</dbReference>
<evidence type="ECO:0000256" key="8">
    <source>
        <dbReference type="ARBA" id="ARBA00022723"/>
    </source>
</evidence>
<evidence type="ECO:0000256" key="4">
    <source>
        <dbReference type="ARBA" id="ARBA00008372"/>
    </source>
</evidence>
<evidence type="ECO:0000313" key="15">
    <source>
        <dbReference type="EMBL" id="WFD35525.1"/>
    </source>
</evidence>
<keyword evidence="11" id="KW-0694">RNA-binding</keyword>
<dbReference type="GO" id="GO:0046872">
    <property type="term" value="F:metal ion binding"/>
    <property type="evidence" value="ECO:0007669"/>
    <property type="project" value="UniProtKB-KW"/>
</dbReference>
<dbReference type="FunFam" id="3.30.420.10:FF:000048">
    <property type="entry name" value="CCR4-associated factor 1, putative"/>
    <property type="match status" value="1"/>
</dbReference>
<dbReference type="InterPro" id="IPR006941">
    <property type="entry name" value="RNase_CAF1"/>
</dbReference>
<dbReference type="PANTHER" id="PTHR10797">
    <property type="entry name" value="CCR4-NOT TRANSCRIPTION COMPLEX SUBUNIT"/>
    <property type="match status" value="1"/>
</dbReference>
<evidence type="ECO:0000256" key="7">
    <source>
        <dbReference type="ARBA" id="ARBA00022722"/>
    </source>
</evidence>